<comment type="cofactor">
    <cofactor evidence="11">
        <name>heme</name>
        <dbReference type="ChEBI" id="CHEBI:30413"/>
    </cofactor>
</comment>
<accession>A0AAV7FHN0</accession>
<evidence type="ECO:0000256" key="2">
    <source>
        <dbReference type="ARBA" id="ARBA00010617"/>
    </source>
</evidence>
<dbReference type="AlphaFoldDB" id="A0AAV7FHN0"/>
<comment type="subcellular location">
    <subcellularLocation>
        <location evidence="1">Membrane</location>
    </subcellularLocation>
</comment>
<evidence type="ECO:0000256" key="4">
    <source>
        <dbReference type="ARBA" id="ARBA00022692"/>
    </source>
</evidence>
<comment type="caution">
    <text evidence="14">The sequence shown here is derived from an EMBL/GenBank/DDBJ whole genome shotgun (WGS) entry which is preliminary data.</text>
</comment>
<keyword evidence="8 11" id="KW-0408">Iron</keyword>
<dbReference type="GO" id="GO:0016705">
    <property type="term" value="F:oxidoreductase activity, acting on paired donors, with incorporation or reduction of molecular oxygen"/>
    <property type="evidence" value="ECO:0007669"/>
    <property type="project" value="InterPro"/>
</dbReference>
<dbReference type="InterPro" id="IPR001128">
    <property type="entry name" value="Cyt_P450"/>
</dbReference>
<evidence type="ECO:0000256" key="11">
    <source>
        <dbReference type="PIRSR" id="PIRSR602401-1"/>
    </source>
</evidence>
<dbReference type="Pfam" id="PF00067">
    <property type="entry name" value="p450"/>
    <property type="match status" value="1"/>
</dbReference>
<sequence>MDYFEGVFALLGLWLIFKLWKMFVVVIWRPYALTKWFEKQGLRGPSYKLMSGSLQEIKRLKELAKETIMEPHSHCITPRVLPHYHKWSSEYGKMFFYWFETEPRLCITDPELVKEVLSNKFSFFAKPKLRPSLLAIIGKGLARVEGVEWVRHRRILTPAFNIDNIKVMTKRMAACTLSMLDAWQQEVNKAPGEDTEMEMSKAMQELAADIIAHTAFGSSFIEGKEVFDVLYELERLAIISGSDIYIPGSQYLPTRWNIHMWMLKRKMRNSLAQIIKKRTRSKSASGYGNDLLGMMMGISEDKPGLKKKLLMLNIEEIMEECQTFFFSGHDSTANFLTWTMFLLSLYQDWQIKLRTEVLQACHRDVPEADKLSNLKLLNMVLLEALRLYCPAIMMFRKASKDVKLGNLMIPKHTTVSIPITMIHRDEEYWGEDANEFNPLRFADGAARAARHPNGLIAFSVGPRNCIGQNFAMLEGKMVIAMILQRFSFSLSPTYKHAPADKLSLKPEYGLPILLRPLNAQHATILR</sequence>
<dbReference type="GO" id="GO:0016020">
    <property type="term" value="C:membrane"/>
    <property type="evidence" value="ECO:0007669"/>
    <property type="project" value="UniProtKB-SubCell"/>
</dbReference>
<dbReference type="InterPro" id="IPR036396">
    <property type="entry name" value="Cyt_P450_sf"/>
</dbReference>
<dbReference type="InterPro" id="IPR002401">
    <property type="entry name" value="Cyt_P450_E_grp-I"/>
</dbReference>
<evidence type="ECO:0000256" key="10">
    <source>
        <dbReference type="ARBA" id="ARBA00023136"/>
    </source>
</evidence>
<evidence type="ECO:0000313" key="14">
    <source>
        <dbReference type="EMBL" id="KAG9460000.1"/>
    </source>
</evidence>
<evidence type="ECO:0000313" key="15">
    <source>
        <dbReference type="Proteomes" id="UP000825729"/>
    </source>
</evidence>
<keyword evidence="7 12" id="KW-0560">Oxidoreductase</keyword>
<dbReference type="GO" id="GO:0004497">
    <property type="term" value="F:monooxygenase activity"/>
    <property type="evidence" value="ECO:0007669"/>
    <property type="project" value="UniProtKB-KW"/>
</dbReference>
<keyword evidence="6 13" id="KW-1133">Transmembrane helix</keyword>
<dbReference type="InterPro" id="IPR050665">
    <property type="entry name" value="Cytochrome_P450_Monooxygen"/>
</dbReference>
<reference evidence="14 15" key="1">
    <citation type="submission" date="2021-07" db="EMBL/GenBank/DDBJ databases">
        <title>The Aristolochia fimbriata genome: insights into angiosperm evolution, floral development and chemical biosynthesis.</title>
        <authorList>
            <person name="Jiao Y."/>
        </authorList>
    </citation>
    <scope>NUCLEOTIDE SEQUENCE [LARGE SCALE GENOMIC DNA]</scope>
    <source>
        <strain evidence="14">IBCAS-2021</strain>
        <tissue evidence="14">Leaf</tissue>
    </source>
</reference>
<keyword evidence="9 12" id="KW-0503">Monooxygenase</keyword>
<evidence type="ECO:0008006" key="16">
    <source>
        <dbReference type="Google" id="ProtNLM"/>
    </source>
</evidence>
<evidence type="ECO:0000256" key="12">
    <source>
        <dbReference type="RuleBase" id="RU000461"/>
    </source>
</evidence>
<keyword evidence="5 11" id="KW-0479">Metal-binding</keyword>
<name>A0AAV7FHN0_ARIFI</name>
<evidence type="ECO:0000256" key="8">
    <source>
        <dbReference type="ARBA" id="ARBA00023004"/>
    </source>
</evidence>
<dbReference type="PROSITE" id="PS00086">
    <property type="entry name" value="CYTOCHROME_P450"/>
    <property type="match status" value="1"/>
</dbReference>
<protein>
    <recommendedName>
        <fullName evidence="16">Cytochrome P450</fullName>
    </recommendedName>
</protein>
<evidence type="ECO:0000256" key="7">
    <source>
        <dbReference type="ARBA" id="ARBA00023002"/>
    </source>
</evidence>
<keyword evidence="3 11" id="KW-0349">Heme</keyword>
<evidence type="ECO:0000256" key="9">
    <source>
        <dbReference type="ARBA" id="ARBA00023033"/>
    </source>
</evidence>
<dbReference type="SUPFAM" id="SSF48264">
    <property type="entry name" value="Cytochrome P450"/>
    <property type="match status" value="1"/>
</dbReference>
<dbReference type="PRINTS" id="PR00385">
    <property type="entry name" value="P450"/>
</dbReference>
<feature type="binding site" description="axial binding residue" evidence="11">
    <location>
        <position position="465"/>
    </location>
    <ligand>
        <name>heme</name>
        <dbReference type="ChEBI" id="CHEBI:30413"/>
    </ligand>
    <ligandPart>
        <name>Fe</name>
        <dbReference type="ChEBI" id="CHEBI:18248"/>
    </ligandPart>
</feature>
<dbReference type="Gene3D" id="1.10.630.10">
    <property type="entry name" value="Cytochrome P450"/>
    <property type="match status" value="1"/>
</dbReference>
<proteinExistence type="inferred from homology"/>
<dbReference type="InterPro" id="IPR017972">
    <property type="entry name" value="Cyt_P450_CS"/>
</dbReference>
<evidence type="ECO:0000256" key="5">
    <source>
        <dbReference type="ARBA" id="ARBA00022723"/>
    </source>
</evidence>
<evidence type="ECO:0000256" key="3">
    <source>
        <dbReference type="ARBA" id="ARBA00022617"/>
    </source>
</evidence>
<organism evidence="14 15">
    <name type="scientific">Aristolochia fimbriata</name>
    <name type="common">White veined hardy Dutchman's pipe vine</name>
    <dbReference type="NCBI Taxonomy" id="158543"/>
    <lineage>
        <taxon>Eukaryota</taxon>
        <taxon>Viridiplantae</taxon>
        <taxon>Streptophyta</taxon>
        <taxon>Embryophyta</taxon>
        <taxon>Tracheophyta</taxon>
        <taxon>Spermatophyta</taxon>
        <taxon>Magnoliopsida</taxon>
        <taxon>Magnoliidae</taxon>
        <taxon>Piperales</taxon>
        <taxon>Aristolochiaceae</taxon>
        <taxon>Aristolochia</taxon>
    </lineage>
</organism>
<feature type="transmembrane region" description="Helical" evidence="13">
    <location>
        <begin position="6"/>
        <end position="28"/>
    </location>
</feature>
<dbReference type="GO" id="GO:0005506">
    <property type="term" value="F:iron ion binding"/>
    <property type="evidence" value="ECO:0007669"/>
    <property type="project" value="InterPro"/>
</dbReference>
<keyword evidence="15" id="KW-1185">Reference proteome</keyword>
<dbReference type="PANTHER" id="PTHR24282:SF135">
    <property type="entry name" value="CYTOCHROME P450 709B2"/>
    <property type="match status" value="1"/>
</dbReference>
<dbReference type="PRINTS" id="PR00463">
    <property type="entry name" value="EP450I"/>
</dbReference>
<evidence type="ECO:0000256" key="1">
    <source>
        <dbReference type="ARBA" id="ARBA00004370"/>
    </source>
</evidence>
<evidence type="ECO:0000256" key="6">
    <source>
        <dbReference type="ARBA" id="ARBA00022989"/>
    </source>
</evidence>
<dbReference type="Proteomes" id="UP000825729">
    <property type="component" value="Unassembled WGS sequence"/>
</dbReference>
<dbReference type="EMBL" id="JAINDJ010000002">
    <property type="protein sequence ID" value="KAG9460000.1"/>
    <property type="molecule type" value="Genomic_DNA"/>
</dbReference>
<dbReference type="GO" id="GO:0020037">
    <property type="term" value="F:heme binding"/>
    <property type="evidence" value="ECO:0007669"/>
    <property type="project" value="InterPro"/>
</dbReference>
<evidence type="ECO:0000256" key="13">
    <source>
        <dbReference type="SAM" id="Phobius"/>
    </source>
</evidence>
<dbReference type="PANTHER" id="PTHR24282">
    <property type="entry name" value="CYTOCHROME P450 FAMILY MEMBER"/>
    <property type="match status" value="1"/>
</dbReference>
<gene>
    <name evidence="14" type="ORF">H6P81_004508</name>
</gene>
<keyword evidence="10 13" id="KW-0472">Membrane</keyword>
<comment type="similarity">
    <text evidence="2 12">Belongs to the cytochrome P450 family.</text>
</comment>
<keyword evidence="4 13" id="KW-0812">Transmembrane</keyword>